<dbReference type="GeneID" id="114246253"/>
<keyword evidence="1" id="KW-0347">Helicase</keyword>
<evidence type="ECO:0000256" key="2">
    <source>
        <dbReference type="SAM" id="MobiDB-lite"/>
    </source>
</evidence>
<protein>
    <recommendedName>
        <fullName evidence="1">ATP-dependent DNA helicase</fullName>
        <ecNumber evidence="1">5.6.2.3</ecNumber>
    </recommendedName>
</protein>
<dbReference type="GO" id="GO:0006281">
    <property type="term" value="P:DNA repair"/>
    <property type="evidence" value="ECO:0007669"/>
    <property type="project" value="UniProtKB-KW"/>
</dbReference>
<keyword evidence="1" id="KW-0227">DNA damage</keyword>
<dbReference type="Gene3D" id="3.40.50.300">
    <property type="entry name" value="P-loop containing nucleotide triphosphate hydrolases"/>
    <property type="match status" value="1"/>
</dbReference>
<reference evidence="7" key="1">
    <citation type="submission" date="2025-08" db="UniProtKB">
        <authorList>
            <consortium name="RefSeq"/>
        </authorList>
    </citation>
    <scope>IDENTIFICATION</scope>
    <source>
        <tissue evidence="7">Silk gland</tissue>
    </source>
</reference>
<sequence length="1464" mass="166371">MPRGRRANIGRRTRHASQQQVYSQNLSEERQNIIRENARLRQRVSTRRSLASYNRLAFQYDPTANYSDDENLDIGPMTTICRYCNALKFKRETAGLCCASGKVKLDPLLTPPQPLKPLFDGTDPDSNHFLQHILEYNNCFRMTSFGANIIQEGGFMPTCKIQGQIYHLHGSMVPTPNEPHQFLQIYFISSMVDQLNVRCNIQGTQQLKRRIIEQLQAFFHANNAVVNMFKTALERMPSDTHKFVIRADCTPTGEHVRRFNAPTVNDVAAIIVGDPTKSRDIVVQRRSNIMHRVNETHRLYDALQYPIIYWQGQDGYDITLKMVDPITGTIFTHKLLLLLLLLVSINNSFNFAFSGVSTNKNLSAMNYYAYRMMIRTHEENVILKCRRLFQQFAVDMYVKVETERLAFIRFNQAKLRSEDYIHLRDAIHSDGDVQNIGRLTILPSSYIGSPRHMHEYAQDAMTYVRNYGTPDLFITFTCNPKWTEIERELEPGQKPQDRHDIIARVFQQKLKVMMDVLTKYRVFGDTRCYMYSVEWQKRGLPHAHILIWLLNKLHSNEVDDIISAEIPDPVTDPHLHDIVTTQMVHGPCGALNPLSPCMADGKCTKRYPRPLVAETVTGNDGYPVYRRRSKENNGRTIKVKVQNQEIEIGNEFIVPYCPLLSRIFETHANVESCHSAKSIKYLCKYVTKGSDMAVFGIASENANDEISNFQMGRYVSTNEALWRLLSFQIHERYPTVVHLAVHLENGQRAYFTEANAAQRAERPPSTTLTSFFAMCEADPFAATLMYVEMPKYYTWNQSTKKFQRRKQGTPVPDWPQVFSTDALGRMYTVHPRNDECFYLRLLLVNVRGPKSFAHLKTVNGHQCQTYREACQLLGLLENDSHWDLTLADSVVSSNAYQIRTLFAIIITICFPSQPIQLWNKFKDDICEDILHRLRIQTNNPDIQITDEIYNEGLILIEDQCLTIANKLLIEVGMIAPNRSMHDAFNQELNRELQYNVDTLQEFVRNNVPMLNEQQKQVYETLMQAVDNNTGGLFFLDAPGGTGKTFVISLILATIRSRCDIALALASSGIAATLLDGGRTAHSALKLPLNLNTIDTPTCNISRSSAMGKLLMQCKLIVWDECTMAHKKSLEALNSTLKDLRRNNNIFGGLMIFLAGDFRQTLPVIPRGTPADELNACLKASPLWNNVKTLSLTTNMRVQLQNDQSAAQFSKQLLSVGNGKVPVDATSGLITLTNDFCRFVDSQLALIENVFPNISENYQNYAWLSQRAILAAKNNDVHALNFTIQSKIAGDLVTYKSVDSITNPDDVVNYPTEFLNSLELPGFPPHNLQLKVGTVIMILRNLNPPRLCNGTRLSVKRLMPNLIEATIINGKYAGENVCIPRIPMIPTDLPFDFKPLQFPVRLAFAMTINKSQGQSLSVCGINLENHCFSHGQLYVACSRVGKPSALFVLTSDQKTKNVVYQRALQ</sequence>
<gene>
    <name evidence="7" type="primary">LOC114246253</name>
</gene>
<comment type="cofactor">
    <cofactor evidence="1">
        <name>Mg(2+)</name>
        <dbReference type="ChEBI" id="CHEBI:18420"/>
    </cofactor>
</comment>
<dbReference type="Pfam" id="PF05970">
    <property type="entry name" value="PIF1"/>
    <property type="match status" value="1"/>
</dbReference>
<dbReference type="GO" id="GO:0043139">
    <property type="term" value="F:5'-3' DNA helicase activity"/>
    <property type="evidence" value="ECO:0007669"/>
    <property type="project" value="UniProtKB-EC"/>
</dbReference>
<dbReference type="GO" id="GO:0005524">
    <property type="term" value="F:ATP binding"/>
    <property type="evidence" value="ECO:0007669"/>
    <property type="project" value="UniProtKB-KW"/>
</dbReference>
<dbReference type="GO" id="GO:0006310">
    <property type="term" value="P:DNA recombination"/>
    <property type="evidence" value="ECO:0007669"/>
    <property type="project" value="UniProtKB-KW"/>
</dbReference>
<comment type="similarity">
    <text evidence="1">Belongs to the helicase family.</text>
</comment>
<organism evidence="6 7">
    <name type="scientific">Bombyx mandarina</name>
    <name type="common">Wild silk moth</name>
    <name type="synonym">Wild silkworm</name>
    <dbReference type="NCBI Taxonomy" id="7092"/>
    <lineage>
        <taxon>Eukaryota</taxon>
        <taxon>Metazoa</taxon>
        <taxon>Ecdysozoa</taxon>
        <taxon>Arthropoda</taxon>
        <taxon>Hexapoda</taxon>
        <taxon>Insecta</taxon>
        <taxon>Pterygota</taxon>
        <taxon>Neoptera</taxon>
        <taxon>Endopterygota</taxon>
        <taxon>Lepidoptera</taxon>
        <taxon>Glossata</taxon>
        <taxon>Ditrysia</taxon>
        <taxon>Bombycoidea</taxon>
        <taxon>Bombycidae</taxon>
        <taxon>Bombycinae</taxon>
        <taxon>Bombyx</taxon>
    </lineage>
</organism>
<dbReference type="CDD" id="cd18809">
    <property type="entry name" value="SF1_C_RecD"/>
    <property type="match status" value="1"/>
</dbReference>
<proteinExistence type="inferred from homology"/>
<feature type="region of interest" description="Disordered" evidence="2">
    <location>
        <begin position="1"/>
        <end position="25"/>
    </location>
</feature>
<feature type="domain" description="Helitron helicase-like" evidence="4">
    <location>
        <begin position="367"/>
        <end position="547"/>
    </location>
</feature>
<dbReference type="GO" id="GO:0016787">
    <property type="term" value="F:hydrolase activity"/>
    <property type="evidence" value="ECO:0007669"/>
    <property type="project" value="UniProtKB-KW"/>
</dbReference>
<feature type="compositionally biased region" description="Basic residues" evidence="2">
    <location>
        <begin position="1"/>
        <end position="15"/>
    </location>
</feature>
<dbReference type="KEGG" id="bman:114246253"/>
<dbReference type="OrthoDB" id="1728974at2759"/>
<dbReference type="EC" id="5.6.2.3" evidence="1"/>
<dbReference type="GO" id="GO:0000723">
    <property type="term" value="P:telomere maintenance"/>
    <property type="evidence" value="ECO:0007669"/>
    <property type="project" value="InterPro"/>
</dbReference>
<comment type="catalytic activity">
    <reaction evidence="1">
        <text>ATP + H2O = ADP + phosphate + H(+)</text>
        <dbReference type="Rhea" id="RHEA:13065"/>
        <dbReference type="ChEBI" id="CHEBI:15377"/>
        <dbReference type="ChEBI" id="CHEBI:15378"/>
        <dbReference type="ChEBI" id="CHEBI:30616"/>
        <dbReference type="ChEBI" id="CHEBI:43474"/>
        <dbReference type="ChEBI" id="CHEBI:456216"/>
        <dbReference type="EC" id="5.6.2.3"/>
    </reaction>
</comment>
<feature type="compositionally biased region" description="Polar residues" evidence="2">
    <location>
        <begin position="16"/>
        <end position="25"/>
    </location>
</feature>
<dbReference type="Pfam" id="PF14214">
    <property type="entry name" value="Helitron_like_N"/>
    <property type="match status" value="1"/>
</dbReference>
<dbReference type="PANTHER" id="PTHR10492:SF57">
    <property type="entry name" value="ATP-DEPENDENT DNA HELICASE"/>
    <property type="match status" value="1"/>
</dbReference>
<keyword evidence="1" id="KW-0234">DNA repair</keyword>
<accession>A0A6J2K0J2</accession>
<dbReference type="InterPro" id="IPR027417">
    <property type="entry name" value="P-loop_NTPase"/>
</dbReference>
<evidence type="ECO:0000313" key="6">
    <source>
        <dbReference type="Proteomes" id="UP000504629"/>
    </source>
</evidence>
<evidence type="ECO:0000256" key="1">
    <source>
        <dbReference type="RuleBase" id="RU363044"/>
    </source>
</evidence>
<keyword evidence="6" id="KW-1185">Reference proteome</keyword>
<evidence type="ECO:0000259" key="4">
    <source>
        <dbReference type="Pfam" id="PF14214"/>
    </source>
</evidence>
<dbReference type="RefSeq" id="XP_028034512.1">
    <property type="nucleotide sequence ID" value="XM_028178711.1"/>
</dbReference>
<dbReference type="Pfam" id="PF21530">
    <property type="entry name" value="Pif1_2B_dom"/>
    <property type="match status" value="1"/>
</dbReference>
<keyword evidence="1" id="KW-0233">DNA recombination</keyword>
<keyword evidence="1" id="KW-0067">ATP-binding</keyword>
<dbReference type="SUPFAM" id="SSF52540">
    <property type="entry name" value="P-loop containing nucleoside triphosphate hydrolases"/>
    <property type="match status" value="2"/>
</dbReference>
<evidence type="ECO:0000313" key="7">
    <source>
        <dbReference type="RefSeq" id="XP_028034512.1"/>
    </source>
</evidence>
<evidence type="ECO:0000259" key="3">
    <source>
        <dbReference type="Pfam" id="PF05970"/>
    </source>
</evidence>
<dbReference type="InterPro" id="IPR010285">
    <property type="entry name" value="DNA_helicase_pif1-like_DEAD"/>
</dbReference>
<keyword evidence="1" id="KW-0547">Nucleotide-binding</keyword>
<dbReference type="InterPro" id="IPR025476">
    <property type="entry name" value="Helitron_helicase-like"/>
</dbReference>
<keyword evidence="1" id="KW-0378">Hydrolase</keyword>
<evidence type="ECO:0000259" key="5">
    <source>
        <dbReference type="Pfam" id="PF21530"/>
    </source>
</evidence>
<dbReference type="PANTHER" id="PTHR10492">
    <property type="match status" value="1"/>
</dbReference>
<dbReference type="InterPro" id="IPR049163">
    <property type="entry name" value="Pif1-like_2B_dom"/>
</dbReference>
<feature type="domain" description="DNA helicase Pif1-like 2B" evidence="5">
    <location>
        <begin position="1312"/>
        <end position="1357"/>
    </location>
</feature>
<dbReference type="Proteomes" id="UP000504629">
    <property type="component" value="Unplaced"/>
</dbReference>
<feature type="domain" description="DNA helicase Pif1-like DEAD-box helicase" evidence="3">
    <location>
        <begin position="1009"/>
        <end position="1222"/>
    </location>
</feature>
<name>A0A6J2K0J2_BOMMA</name>